<evidence type="ECO:0000256" key="1">
    <source>
        <dbReference type="SAM" id="MobiDB-lite"/>
    </source>
</evidence>
<sequence>MTSKNSSQFLSKENLSVLFEVIVDEYKNYILDKNAFNIAFNEMVQMFYYNQIKSGNQTIYDIVGMNKQFISFISLRLEQKFKIQKQQKKPGIDNNNNNNNNNTQSLITNNSTIKSKIKSNNIELQHVTSEDIKNGRLEKFDKELSIKQNEFKNAFNSNIPETPNFKSPVDGPISEMDVLTKQKLEERENEIQNIYNTNNLNINSGMKKEYDFEINESNDWLQYFSSPIEKKETNISSIMKSIKINEELPKQSVVKEEIAIQQNRENDFKSIPKKNISWSDEKGLREDSNFIKIKILEDELPESNSNKSNIFSKLKKIEGRGENQNDFDELTPTPSIVVPSVTDSETIVRLESKIDKLTSEINKCYDVITLLFNTIMSSTNNATKTSE</sequence>
<evidence type="ECO:0000313" key="2">
    <source>
        <dbReference type="EMBL" id="QHT23686.1"/>
    </source>
</evidence>
<reference evidence="2" key="1">
    <citation type="journal article" date="2020" name="Nature">
        <title>Giant virus diversity and host interactions through global metagenomics.</title>
        <authorList>
            <person name="Schulz F."/>
            <person name="Roux S."/>
            <person name="Paez-Espino D."/>
            <person name="Jungbluth S."/>
            <person name="Walsh D.A."/>
            <person name="Denef V.J."/>
            <person name="McMahon K.D."/>
            <person name="Konstantinidis K.T."/>
            <person name="Eloe-Fadrosh E.A."/>
            <person name="Kyrpides N.C."/>
            <person name="Woyke T."/>
        </authorList>
    </citation>
    <scope>NUCLEOTIDE SEQUENCE</scope>
    <source>
        <strain evidence="2">GVMAG-M-3300023179-116</strain>
    </source>
</reference>
<dbReference type="EMBL" id="MN739734">
    <property type="protein sequence ID" value="QHT23686.1"/>
    <property type="molecule type" value="Genomic_DNA"/>
</dbReference>
<accession>A0A6C0E3I4</accession>
<organism evidence="2">
    <name type="scientific">viral metagenome</name>
    <dbReference type="NCBI Taxonomy" id="1070528"/>
    <lineage>
        <taxon>unclassified sequences</taxon>
        <taxon>metagenomes</taxon>
        <taxon>organismal metagenomes</taxon>
    </lineage>
</organism>
<protein>
    <submittedName>
        <fullName evidence="2">Uncharacterized protein</fullName>
    </submittedName>
</protein>
<dbReference type="AlphaFoldDB" id="A0A6C0E3I4"/>
<feature type="region of interest" description="Disordered" evidence="1">
    <location>
        <begin position="86"/>
        <end position="106"/>
    </location>
</feature>
<proteinExistence type="predicted"/>
<name>A0A6C0E3I4_9ZZZZ</name>